<proteinExistence type="predicted"/>
<dbReference type="SUPFAM" id="SSF51261">
    <property type="entry name" value="Duplicated hybrid motif"/>
    <property type="match status" value="1"/>
</dbReference>
<dbReference type="AlphaFoldDB" id="A0A2W4W252"/>
<dbReference type="InterPro" id="IPR016047">
    <property type="entry name" value="M23ase_b-sheet_dom"/>
</dbReference>
<evidence type="ECO:0000313" key="3">
    <source>
        <dbReference type="Proteomes" id="UP000249354"/>
    </source>
</evidence>
<evidence type="ECO:0000259" key="1">
    <source>
        <dbReference type="Pfam" id="PF01551"/>
    </source>
</evidence>
<dbReference type="InterPro" id="IPR050570">
    <property type="entry name" value="Cell_wall_metabolism_enzyme"/>
</dbReference>
<dbReference type="GO" id="GO:0004222">
    <property type="term" value="F:metalloendopeptidase activity"/>
    <property type="evidence" value="ECO:0007669"/>
    <property type="project" value="TreeGrafter"/>
</dbReference>
<reference evidence="3" key="1">
    <citation type="submission" date="2018-04" db="EMBL/GenBank/DDBJ databases">
        <authorList>
            <person name="Cornet L."/>
        </authorList>
    </citation>
    <scope>NUCLEOTIDE SEQUENCE [LARGE SCALE GENOMIC DNA]</scope>
</reference>
<dbReference type="InterPro" id="IPR011055">
    <property type="entry name" value="Dup_hybrid_motif"/>
</dbReference>
<organism evidence="2 3">
    <name type="scientific">Leptolyngbya foveolarum</name>
    <dbReference type="NCBI Taxonomy" id="47253"/>
    <lineage>
        <taxon>Bacteria</taxon>
        <taxon>Bacillati</taxon>
        <taxon>Cyanobacteriota</taxon>
        <taxon>Cyanophyceae</taxon>
        <taxon>Leptolyngbyales</taxon>
        <taxon>Leptolyngbyaceae</taxon>
        <taxon>Leptolyngbya group</taxon>
        <taxon>Leptolyngbya</taxon>
    </lineage>
</organism>
<dbReference type="Proteomes" id="UP000249354">
    <property type="component" value="Unassembled WGS sequence"/>
</dbReference>
<dbReference type="PANTHER" id="PTHR21666">
    <property type="entry name" value="PEPTIDASE-RELATED"/>
    <property type="match status" value="1"/>
</dbReference>
<dbReference type="EMBL" id="QBMC01000132">
    <property type="protein sequence ID" value="PZO13158.1"/>
    <property type="molecule type" value="Genomic_DNA"/>
</dbReference>
<dbReference type="PANTHER" id="PTHR21666:SF270">
    <property type="entry name" value="MUREIN HYDROLASE ACTIVATOR ENVC"/>
    <property type="match status" value="1"/>
</dbReference>
<accession>A0A2W4W252</accession>
<dbReference type="Pfam" id="PF01551">
    <property type="entry name" value="Peptidase_M23"/>
    <property type="match status" value="1"/>
</dbReference>
<evidence type="ECO:0000313" key="2">
    <source>
        <dbReference type="EMBL" id="PZO13158.1"/>
    </source>
</evidence>
<sequence>MTMTSPFGPRWGDLHGGIDFAAAVGTPVRSPENAKVIRVDRDDRAGLYVVLSPEGFPDLNLSFCHLSRTDMKEGDSLKAGETFALSGATGRITGPHLHIGAWIDGGIIDPGRYLKMAEWF</sequence>
<dbReference type="Gene3D" id="2.70.70.10">
    <property type="entry name" value="Glucose Permease (Domain IIA)"/>
    <property type="match status" value="1"/>
</dbReference>
<name>A0A2W4W252_9CYAN</name>
<dbReference type="CDD" id="cd12797">
    <property type="entry name" value="M23_peptidase"/>
    <property type="match status" value="1"/>
</dbReference>
<protein>
    <recommendedName>
        <fullName evidence="1">M23ase beta-sheet core domain-containing protein</fullName>
    </recommendedName>
</protein>
<comment type="caution">
    <text evidence="2">The sequence shown here is derived from an EMBL/GenBank/DDBJ whole genome shotgun (WGS) entry which is preliminary data.</text>
</comment>
<reference evidence="2 3" key="2">
    <citation type="submission" date="2018-06" db="EMBL/GenBank/DDBJ databases">
        <title>Metagenomic assembly of (sub)arctic Cyanobacteria and their associated microbiome from non-axenic cultures.</title>
        <authorList>
            <person name="Baurain D."/>
        </authorList>
    </citation>
    <scope>NUCLEOTIDE SEQUENCE [LARGE SCALE GENOMIC DNA]</scope>
    <source>
        <strain evidence="2">ULC129bin1</strain>
    </source>
</reference>
<feature type="domain" description="M23ase beta-sheet core" evidence="1">
    <location>
        <begin position="15"/>
        <end position="110"/>
    </location>
</feature>
<gene>
    <name evidence="2" type="ORF">DCF25_16515</name>
</gene>